<comment type="similarity">
    <text evidence="1 3">Belongs to the UreD family.</text>
</comment>
<organism evidence="4 5">
    <name type="scientific">Bradyrhizobium iriomotense</name>
    <dbReference type="NCBI Taxonomy" id="441950"/>
    <lineage>
        <taxon>Bacteria</taxon>
        <taxon>Pseudomonadati</taxon>
        <taxon>Pseudomonadota</taxon>
        <taxon>Alphaproteobacteria</taxon>
        <taxon>Hyphomicrobiales</taxon>
        <taxon>Nitrobacteraceae</taxon>
        <taxon>Bradyrhizobium</taxon>
    </lineage>
</organism>
<keyword evidence="3" id="KW-0996">Nickel insertion</keyword>
<evidence type="ECO:0000256" key="3">
    <source>
        <dbReference type="HAMAP-Rule" id="MF_01384"/>
    </source>
</evidence>
<protein>
    <recommendedName>
        <fullName evidence="3">Urease accessory protein UreD</fullName>
    </recommendedName>
</protein>
<sequence length="240" mass="26135">MLPKIDDHPCKEVVIINASGGVAGGDRLEIEVAALDHASVSVTTQAAEKIYRALDRPARISTRLKVFDSARLAWIPQETIVFNGARIVRQTEIDLSPGAEIIALEWLVLGRIESGEEVLSGYILDSWRIRLNGRLVWADGFLVADETFAHLHRRALLSGWKATGTLIYFGPRLDARLGILREIAASLDCQCAATIVGAIIVVRVAAEAGADLKQGLRSLLDRFSLELGPGPFGVPKMWSC</sequence>
<evidence type="ECO:0000256" key="1">
    <source>
        <dbReference type="ARBA" id="ARBA00007177"/>
    </source>
</evidence>
<evidence type="ECO:0000256" key="2">
    <source>
        <dbReference type="ARBA" id="ARBA00023186"/>
    </source>
</evidence>
<comment type="subcellular location">
    <subcellularLocation>
        <location evidence="3">Cytoplasm</location>
    </subcellularLocation>
</comment>
<comment type="caution">
    <text evidence="4">The sequence shown here is derived from an EMBL/GenBank/DDBJ whole genome shotgun (WGS) entry which is preliminary data.</text>
</comment>
<dbReference type="Proteomes" id="UP001156905">
    <property type="component" value="Unassembled WGS sequence"/>
</dbReference>
<dbReference type="HAMAP" id="MF_01384">
    <property type="entry name" value="UreD"/>
    <property type="match status" value="1"/>
</dbReference>
<keyword evidence="2 3" id="KW-0143">Chaperone</keyword>
<dbReference type="EMBL" id="BSOW01000038">
    <property type="protein sequence ID" value="GLR90853.1"/>
    <property type="molecule type" value="Genomic_DNA"/>
</dbReference>
<keyword evidence="5" id="KW-1185">Reference proteome</keyword>
<dbReference type="PANTHER" id="PTHR33643:SF1">
    <property type="entry name" value="UREASE ACCESSORY PROTEIN D"/>
    <property type="match status" value="1"/>
</dbReference>
<gene>
    <name evidence="4" type="primary">ureD_2</name>
    <name evidence="3" type="synonym">ureD</name>
    <name evidence="4" type="ORF">GCM10007857_75690</name>
</gene>
<keyword evidence="3" id="KW-0963">Cytoplasm</keyword>
<reference evidence="5" key="1">
    <citation type="journal article" date="2019" name="Int. J. Syst. Evol. Microbiol.">
        <title>The Global Catalogue of Microorganisms (GCM) 10K type strain sequencing project: providing services to taxonomists for standard genome sequencing and annotation.</title>
        <authorList>
            <consortium name="The Broad Institute Genomics Platform"/>
            <consortium name="The Broad Institute Genome Sequencing Center for Infectious Disease"/>
            <person name="Wu L."/>
            <person name="Ma J."/>
        </authorList>
    </citation>
    <scope>NUCLEOTIDE SEQUENCE [LARGE SCALE GENOMIC DNA]</scope>
    <source>
        <strain evidence="5">NBRC 102520</strain>
    </source>
</reference>
<comment type="function">
    <text evidence="3">Required for maturation of urease via the functional incorporation of the urease nickel metallocenter.</text>
</comment>
<dbReference type="InterPro" id="IPR002669">
    <property type="entry name" value="UreD"/>
</dbReference>
<comment type="subunit">
    <text evidence="3">UreD, UreF and UreG form a complex that acts as a GTP-hydrolysis-dependent molecular chaperone, activating the urease apoprotein by helping to assemble the nickel containing metallocenter of UreC. The UreE protein probably delivers the nickel.</text>
</comment>
<accession>A0ABQ6B9Y9</accession>
<evidence type="ECO:0000313" key="4">
    <source>
        <dbReference type="EMBL" id="GLR90853.1"/>
    </source>
</evidence>
<dbReference type="Pfam" id="PF01774">
    <property type="entry name" value="UreD"/>
    <property type="match status" value="1"/>
</dbReference>
<evidence type="ECO:0000313" key="5">
    <source>
        <dbReference type="Proteomes" id="UP001156905"/>
    </source>
</evidence>
<name>A0ABQ6B9Y9_9BRAD</name>
<dbReference type="PANTHER" id="PTHR33643">
    <property type="entry name" value="UREASE ACCESSORY PROTEIN D"/>
    <property type="match status" value="1"/>
</dbReference>
<proteinExistence type="inferred from homology"/>